<dbReference type="AlphaFoldDB" id="A0A375YXE5"/>
<dbReference type="SUPFAM" id="SSF57997">
    <property type="entry name" value="Tropomyosin"/>
    <property type="match status" value="1"/>
</dbReference>
<keyword evidence="1" id="KW-0175">Coiled coil</keyword>
<reference evidence="4 5" key="1">
    <citation type="submission" date="2018-05" db="EMBL/GenBank/DDBJ databases">
        <authorList>
            <consortium name="IHU Genomes"/>
        </authorList>
    </citation>
    <scope>NUCLEOTIDE SEQUENCE [LARGE SCALE GENOMIC DNA]</scope>
    <source>
        <strain evidence="4 5">P7336</strain>
    </source>
</reference>
<feature type="compositionally biased region" description="Polar residues" evidence="2">
    <location>
        <begin position="1184"/>
        <end position="1193"/>
    </location>
</feature>
<feature type="region of interest" description="Disordered" evidence="2">
    <location>
        <begin position="1130"/>
        <end position="1193"/>
    </location>
</feature>
<evidence type="ECO:0000256" key="2">
    <source>
        <dbReference type="SAM" id="MobiDB-lite"/>
    </source>
</evidence>
<feature type="compositionally biased region" description="Basic and acidic residues" evidence="2">
    <location>
        <begin position="1170"/>
        <end position="1179"/>
    </location>
</feature>
<sequence length="1193" mass="122487">MAVHLDVVTRFDDRSVRSAASDLQRDLRREGQAAGQAWGDQFAGGVAKSMPKYERAMDKAVNAASRVVVAERKVTESRERHEASAKAVADAEKRLANVRKDASATSKQIIDAERDLDRVRERHSRTTTALVSAVENRNRTLRSERSAVRDLTNEYHRLLNGLPDASQGGRTAISSFSQLGTALGAVGRIGTPVAIVGLGAVLVDLAGVAASAAQSLWLIPAAGGAAAAAFGTLKLATSGFADAIKDIRDPKKFAEDLQSLSPNAQQAALAIQAMMPAFDQLKNATQDSLFAGVPQQLNQLTNTFLPAVQQLTTGIAGAFNQMFTGVANQLMTPETQAALQSFISNVVTAFQQLAPAAAPLTKALAEIMQVGSGFLPDLARAASDAARSFGDFITRAQQSGDLQRWLSEGLDTLKQLGQGAWMLLQAFMQLAPVGRDVLPDIVTLLGEVRDIMPVIASAAGAMGPQFRMWSDMIEAVKTQVGLLSKAIEGVGNVAVTIANVVKNALDIGFLTPLRMAIDLYNKLPLPDIPNIPKIPDIPHFSLGTPDQGPPVDIDLPSSLPGGSGPWAPWAPGGMPSLLPSAGLPLVPSGGYPVPPPPPASGSSSAPPPYFDPKLWQVPGASFSANSLPEGLASPYGLQPNAEQLNRIITAMFPQVQSIGGFRPDPGFPGEHGAGRALDIMVGGNKALGDAINQWILANAAALGVNYTLWQQAQHNPNGQVIPMADRGSPTENHMDHVHVNVRPGPATGIVPPAPAMAGFSSGGGYYQVDPQQVFDAQSQVLRAKHNLEQDRLRLRELEAKGNASQRELLTAKNQVAEDERALQSAQMKLAEAQQGTLKKQTSAANSFASGMGQIGAQLDQDFGLSKGLPGLAENLTKFLANLAFAPALGALSAVSAAAGGPQRTGSGLVGLIASSAGFGGAMIPTPSAMGPAPLGGGMGAPMGPVGAGLGLVPTPGPIGAVIPPTPTRGGPVGAPAPTAAVGAPGVGPDALNRFMAGGPLPLGGGGQAFGAGLPGAAPGYAGAQGSSVIGGQAPGVGAGGSGFSGLDGLPMSAAMTAAGSLNMLAPGAGIAAQIGIQEINRAIGYAGQAVGIGVSGLLETFLPHDSPLADTSNSWFGRLAAGFAGARPALPNRISMPAPKQPQPQGEQGGKRAGPEALVKIDTFNAGKQTPDEIGKELNWHAAQANQSPVLGR</sequence>
<dbReference type="Proteomes" id="UP000252015">
    <property type="component" value="Unassembled WGS sequence"/>
</dbReference>
<dbReference type="InterPro" id="IPR058593">
    <property type="entry name" value="ARB_07466-like_C"/>
</dbReference>
<gene>
    <name evidence="4" type="ORF">MSP7336_01797</name>
</gene>
<name>A0A375YXE5_MYCSH</name>
<protein>
    <recommendedName>
        <fullName evidence="3">ARB-07466-like C-terminal domain-containing protein</fullName>
    </recommendedName>
</protein>
<proteinExistence type="predicted"/>
<feature type="coiled-coil region" evidence="1">
    <location>
        <begin position="88"/>
        <end position="122"/>
    </location>
</feature>
<evidence type="ECO:0000259" key="3">
    <source>
        <dbReference type="Pfam" id="PF26571"/>
    </source>
</evidence>
<feature type="domain" description="ARB-07466-like C-terminal" evidence="3">
    <location>
        <begin position="636"/>
        <end position="734"/>
    </location>
</feature>
<keyword evidence="5" id="KW-1185">Reference proteome</keyword>
<dbReference type="Pfam" id="PF26571">
    <property type="entry name" value="VldE"/>
    <property type="match status" value="1"/>
</dbReference>
<organism evidence="4 5">
    <name type="scientific">Mycobacterium shimoidei</name>
    <dbReference type="NCBI Taxonomy" id="29313"/>
    <lineage>
        <taxon>Bacteria</taxon>
        <taxon>Bacillati</taxon>
        <taxon>Actinomycetota</taxon>
        <taxon>Actinomycetes</taxon>
        <taxon>Mycobacteriales</taxon>
        <taxon>Mycobacteriaceae</taxon>
        <taxon>Mycobacterium</taxon>
    </lineage>
</organism>
<feature type="coiled-coil region" evidence="1">
    <location>
        <begin position="780"/>
        <end position="835"/>
    </location>
</feature>
<dbReference type="RefSeq" id="WP_113963538.1">
    <property type="nucleotide sequence ID" value="NZ_UEGW01000001.1"/>
</dbReference>
<evidence type="ECO:0000256" key="1">
    <source>
        <dbReference type="SAM" id="Coils"/>
    </source>
</evidence>
<evidence type="ECO:0000313" key="4">
    <source>
        <dbReference type="EMBL" id="SRX93558.1"/>
    </source>
</evidence>
<evidence type="ECO:0000313" key="5">
    <source>
        <dbReference type="Proteomes" id="UP000252015"/>
    </source>
</evidence>
<accession>A0A375YXE5</accession>
<dbReference type="EMBL" id="UEGW01000001">
    <property type="protein sequence ID" value="SRX93558.1"/>
    <property type="molecule type" value="Genomic_DNA"/>
</dbReference>